<keyword evidence="1" id="KW-0812">Transmembrane</keyword>
<evidence type="ECO:0000313" key="3">
    <source>
        <dbReference type="EMBL" id="EBN4432217.1"/>
    </source>
</evidence>
<keyword evidence="1" id="KW-1133">Transmembrane helix</keyword>
<organism evidence="2">
    <name type="scientific">Salmonella enterica</name>
    <name type="common">Salmonella choleraesuis</name>
    <dbReference type="NCBI Taxonomy" id="28901"/>
    <lineage>
        <taxon>Bacteria</taxon>
        <taxon>Pseudomonadati</taxon>
        <taxon>Pseudomonadota</taxon>
        <taxon>Gammaproteobacteria</taxon>
        <taxon>Enterobacterales</taxon>
        <taxon>Enterobacteriaceae</taxon>
        <taxon>Salmonella</taxon>
    </lineage>
</organism>
<proteinExistence type="predicted"/>
<evidence type="ECO:0000256" key="1">
    <source>
        <dbReference type="SAM" id="Phobius"/>
    </source>
</evidence>
<name>A0A5T8H243_SALER</name>
<reference evidence="2" key="2">
    <citation type="submission" date="2018-08" db="EMBL/GenBank/DDBJ databases">
        <authorList>
            <consortium name="GenomeTrakr network: Whole genome sequencing for foodborne pathogen traceback"/>
        </authorList>
    </citation>
    <scope>NUCLEOTIDE SEQUENCE</scope>
    <source>
        <strain evidence="2">CFSAN057169</strain>
    </source>
</reference>
<protein>
    <submittedName>
        <fullName evidence="2">Uncharacterized protein</fullName>
    </submittedName>
</protein>
<evidence type="ECO:0000313" key="2">
    <source>
        <dbReference type="EMBL" id="EAM3003310.1"/>
    </source>
</evidence>
<gene>
    <name evidence="2" type="ORF">CIT69_23910</name>
    <name evidence="3" type="ORF">DSB87_22315</name>
</gene>
<accession>A0A5T8H243</accession>
<dbReference type="EMBL" id="AACUMD010000037">
    <property type="protein sequence ID" value="EAM3003310.1"/>
    <property type="molecule type" value="Genomic_DNA"/>
</dbReference>
<feature type="transmembrane region" description="Helical" evidence="1">
    <location>
        <begin position="29"/>
        <end position="52"/>
    </location>
</feature>
<sequence length="70" mass="7917">MANLGLACWFAPDYVAVIAQDWHKHCVKQLVFVMGVLLFTGYMITVMTWFVYQTIALTQSEGVLFPVCLS</sequence>
<keyword evidence="1" id="KW-0472">Membrane</keyword>
<dbReference type="EMBL" id="AAGFST010000037">
    <property type="protein sequence ID" value="EBN4432217.1"/>
    <property type="molecule type" value="Genomic_DNA"/>
</dbReference>
<reference evidence="3" key="1">
    <citation type="submission" date="2018-07" db="EMBL/GenBank/DDBJ databases">
        <authorList>
            <consortium name="PulseNet: The National Subtyping Network for Foodborne Disease Surveillance"/>
            <person name="Tarr C.L."/>
            <person name="Trees E."/>
            <person name="Katz L.S."/>
            <person name="Carleton-Romer H.A."/>
            <person name="Stroika S."/>
            <person name="Kucerova Z."/>
            <person name="Roache K.F."/>
            <person name="Sabol A.L."/>
            <person name="Besser J."/>
            <person name="Gerner-Smidt P."/>
        </authorList>
    </citation>
    <scope>NUCLEOTIDE SEQUENCE</scope>
    <source>
        <strain evidence="3">PNUSAS043991</strain>
    </source>
</reference>
<comment type="caution">
    <text evidence="2">The sequence shown here is derived from an EMBL/GenBank/DDBJ whole genome shotgun (WGS) entry which is preliminary data.</text>
</comment>
<dbReference type="AlphaFoldDB" id="A0A5T8H243"/>